<evidence type="ECO:0000313" key="1">
    <source>
        <dbReference type="EMBL" id="KTC66607.1"/>
    </source>
</evidence>
<accession>A0A0W0R677</accession>
<proteinExistence type="predicted"/>
<dbReference type="Proteomes" id="UP000054859">
    <property type="component" value="Unassembled WGS sequence"/>
</dbReference>
<comment type="caution">
    <text evidence="1">The sequence shown here is derived from an EMBL/GenBank/DDBJ whole genome shotgun (WGS) entry which is preliminary data.</text>
</comment>
<keyword evidence="2" id="KW-1185">Reference proteome</keyword>
<sequence length="83" mass="9318">MKWMILLFPATAIALQPHPELEINNAPQIIQECVLEETRDCAISNCHAASPIHCTDQCYINAEKKCAGRALPLIPLKSLYIMR</sequence>
<dbReference type="EMBL" id="LNKA01000001">
    <property type="protein sequence ID" value="KTC66607.1"/>
    <property type="molecule type" value="Genomic_DNA"/>
</dbReference>
<evidence type="ECO:0000313" key="2">
    <source>
        <dbReference type="Proteomes" id="UP000054859"/>
    </source>
</evidence>
<name>A0A0W0R677_9GAMM</name>
<organism evidence="1 2">
    <name type="scientific">Legionella adelaidensis</name>
    <dbReference type="NCBI Taxonomy" id="45056"/>
    <lineage>
        <taxon>Bacteria</taxon>
        <taxon>Pseudomonadati</taxon>
        <taxon>Pseudomonadota</taxon>
        <taxon>Gammaproteobacteria</taxon>
        <taxon>Legionellales</taxon>
        <taxon>Legionellaceae</taxon>
        <taxon>Legionella</taxon>
    </lineage>
</organism>
<protein>
    <submittedName>
        <fullName evidence="1">Uncharacterized protein</fullName>
    </submittedName>
</protein>
<dbReference type="RefSeq" id="WP_131739795.1">
    <property type="nucleotide sequence ID" value="NZ_CAAAHS010000010.1"/>
</dbReference>
<reference evidence="1 2" key="1">
    <citation type="submission" date="2015-11" db="EMBL/GenBank/DDBJ databases">
        <title>Identification of large and diverse effector repertoires of 38 Legionella species.</title>
        <authorList>
            <person name="Burstein D."/>
            <person name="Amaro F."/>
            <person name="Zusman T."/>
            <person name="Lifshitz Z."/>
            <person name="Cohen O."/>
            <person name="Gilbert J.A."/>
            <person name="Pupko T."/>
            <person name="Shuman H.A."/>
            <person name="Segal G."/>
        </authorList>
    </citation>
    <scope>NUCLEOTIDE SEQUENCE [LARGE SCALE GENOMIC DNA]</scope>
    <source>
        <strain evidence="1 2">1762-AUS-E</strain>
    </source>
</reference>
<dbReference type="AlphaFoldDB" id="A0A0W0R677"/>
<gene>
    <name evidence="1" type="ORF">Lade_1265</name>
</gene>